<keyword evidence="3" id="KW-1185">Reference proteome</keyword>
<protein>
    <submittedName>
        <fullName evidence="2">Uncharacterized protein</fullName>
    </submittedName>
</protein>
<gene>
    <name evidence="2" type="ORF">CSUB01_09842</name>
</gene>
<evidence type="ECO:0000313" key="3">
    <source>
        <dbReference type="Proteomes" id="UP000027238"/>
    </source>
</evidence>
<evidence type="ECO:0000313" key="2">
    <source>
        <dbReference type="EMBL" id="KDN61245.1"/>
    </source>
</evidence>
<organism evidence="2 3">
    <name type="scientific">Colletotrichum sublineola</name>
    <name type="common">Sorghum anthracnose fungus</name>
    <dbReference type="NCBI Taxonomy" id="1173701"/>
    <lineage>
        <taxon>Eukaryota</taxon>
        <taxon>Fungi</taxon>
        <taxon>Dikarya</taxon>
        <taxon>Ascomycota</taxon>
        <taxon>Pezizomycotina</taxon>
        <taxon>Sordariomycetes</taxon>
        <taxon>Hypocreomycetidae</taxon>
        <taxon>Glomerellales</taxon>
        <taxon>Glomerellaceae</taxon>
        <taxon>Colletotrichum</taxon>
        <taxon>Colletotrichum graminicola species complex</taxon>
    </lineage>
</organism>
<accession>A0A066X5H5</accession>
<sequence>MTPFHRSVAALVTKPRLRSAILAFLDSIERFPPLPLDIRPWLAMVPASTTERHPLSPGIPVSHAERARLAPIAQASSKPLGERRGSQAQVIICFRTSSPASSVIGARGPHPLACLQGKDPGHLVLRPYRPRSLSPQGRTPMTARPLP</sequence>
<proteinExistence type="predicted"/>
<comment type="caution">
    <text evidence="2">The sequence shown here is derived from an EMBL/GenBank/DDBJ whole genome shotgun (WGS) entry which is preliminary data.</text>
</comment>
<dbReference type="EMBL" id="JMSE01001428">
    <property type="protein sequence ID" value="KDN61245.1"/>
    <property type="molecule type" value="Genomic_DNA"/>
</dbReference>
<dbReference type="Proteomes" id="UP000027238">
    <property type="component" value="Unassembled WGS sequence"/>
</dbReference>
<name>A0A066X5H5_COLSU</name>
<dbReference type="AlphaFoldDB" id="A0A066X5H5"/>
<feature type="region of interest" description="Disordered" evidence="1">
    <location>
        <begin position="128"/>
        <end position="147"/>
    </location>
</feature>
<evidence type="ECO:0000256" key="1">
    <source>
        <dbReference type="SAM" id="MobiDB-lite"/>
    </source>
</evidence>
<reference evidence="3" key="1">
    <citation type="journal article" date="2014" name="Genome Announc.">
        <title>Draft genome sequence of Colletotrichum sublineola, a destructive pathogen of cultivated sorghum.</title>
        <authorList>
            <person name="Baroncelli R."/>
            <person name="Sanz-Martin J.M."/>
            <person name="Rech G.E."/>
            <person name="Sukno S.A."/>
            <person name="Thon M.R."/>
        </authorList>
    </citation>
    <scope>NUCLEOTIDE SEQUENCE [LARGE SCALE GENOMIC DNA]</scope>
    <source>
        <strain evidence="3">TX430BB</strain>
    </source>
</reference>
<dbReference type="HOGENOM" id="CLU_1767945_0_0_1"/>